<dbReference type="HOGENOM" id="CLU_1434807_0_0_1"/>
<feature type="compositionally biased region" description="Polar residues" evidence="1">
    <location>
        <begin position="161"/>
        <end position="174"/>
    </location>
</feature>
<dbReference type="Proteomes" id="UP000008065">
    <property type="component" value="Unassembled WGS sequence"/>
</dbReference>
<evidence type="ECO:0000313" key="3">
    <source>
        <dbReference type="Proteomes" id="UP000008065"/>
    </source>
</evidence>
<gene>
    <name evidence="2" type="ORF">NEUTE1DRAFT_107210</name>
</gene>
<name>F8MD99_NEUT8</name>
<accession>F8MD99</accession>
<feature type="region of interest" description="Disordered" evidence="1">
    <location>
        <begin position="86"/>
        <end position="114"/>
    </location>
</feature>
<reference evidence="3" key="1">
    <citation type="journal article" date="2011" name="Genetics">
        <title>Massive changes in genome architecture accompany the transition to self-fertility in the filamentous fungus Neurospora tetrasperma.</title>
        <authorList>
            <person name="Ellison C.E."/>
            <person name="Stajich J.E."/>
            <person name="Jacobson D.J."/>
            <person name="Natvig D.O."/>
            <person name="Lapidus A."/>
            <person name="Foster B."/>
            <person name="Aerts A."/>
            <person name="Riley R."/>
            <person name="Lindquist E.A."/>
            <person name="Grigoriev I.V."/>
            <person name="Taylor J.W."/>
        </authorList>
    </citation>
    <scope>NUCLEOTIDE SEQUENCE [LARGE SCALE GENOMIC DNA]</scope>
    <source>
        <strain evidence="3">FGSC 2508 / P0657</strain>
    </source>
</reference>
<dbReference type="RefSeq" id="XP_009847835.1">
    <property type="nucleotide sequence ID" value="XM_009849533.1"/>
</dbReference>
<feature type="region of interest" description="Disordered" evidence="1">
    <location>
        <begin position="156"/>
        <end position="187"/>
    </location>
</feature>
<dbReference type="EMBL" id="GL891302">
    <property type="protein sequence ID" value="EGO60591.1"/>
    <property type="molecule type" value="Genomic_DNA"/>
</dbReference>
<dbReference type="KEGG" id="nte:NEUTE1DRAFT107210"/>
<evidence type="ECO:0000313" key="2">
    <source>
        <dbReference type="EMBL" id="EGO60591.1"/>
    </source>
</evidence>
<sequence length="224" mass="23998">MLQVTDLKLSLGSRHSLPSYPNVTISTFSRPCSCISCYAHHVDISQMTSYCVITVEHRIAKEFLLMAITANKILLISTDLLPQSAQKESGSCGSNGSGGPRSPKLFTKLPTTGTEGLKSQGRYLHLAMTIEWITPDDDNVPLLPTPRAPRYYTLPGRGISASGTPSRNPQSPKAATNACPGYAGGRVTPRSRPPGICDISNGIEAGSFWPVIFQGASLVTHMVP</sequence>
<organism evidence="2 3">
    <name type="scientific">Neurospora tetrasperma (strain FGSC 2508 / ATCC MYA-4615 / P0657)</name>
    <dbReference type="NCBI Taxonomy" id="510951"/>
    <lineage>
        <taxon>Eukaryota</taxon>
        <taxon>Fungi</taxon>
        <taxon>Dikarya</taxon>
        <taxon>Ascomycota</taxon>
        <taxon>Pezizomycotina</taxon>
        <taxon>Sordariomycetes</taxon>
        <taxon>Sordariomycetidae</taxon>
        <taxon>Sordariales</taxon>
        <taxon>Sordariaceae</taxon>
        <taxon>Neurospora</taxon>
    </lineage>
</organism>
<dbReference type="AlphaFoldDB" id="F8MD99"/>
<keyword evidence="3" id="KW-1185">Reference proteome</keyword>
<proteinExistence type="predicted"/>
<protein>
    <submittedName>
        <fullName evidence="2">Uncharacterized protein</fullName>
    </submittedName>
</protein>
<evidence type="ECO:0000256" key="1">
    <source>
        <dbReference type="SAM" id="MobiDB-lite"/>
    </source>
</evidence>
<dbReference type="VEuPathDB" id="FungiDB:NEUTE1DRAFT_107210"/>
<dbReference type="GeneID" id="20822323"/>